<evidence type="ECO:0000256" key="3">
    <source>
        <dbReference type="ARBA" id="ARBA00022676"/>
    </source>
</evidence>
<evidence type="ECO:0000256" key="2">
    <source>
        <dbReference type="ARBA" id="ARBA00022475"/>
    </source>
</evidence>
<comment type="subcellular location">
    <subcellularLocation>
        <location evidence="1">Cell membrane</location>
        <topology evidence="1">Multi-pass membrane protein</topology>
    </subcellularLocation>
</comment>
<reference evidence="10 11" key="1">
    <citation type="journal article" date="2016" name="Nat. Commun.">
        <title>Thousands of microbial genomes shed light on interconnected biogeochemical processes in an aquifer system.</title>
        <authorList>
            <person name="Anantharaman K."/>
            <person name="Brown C.T."/>
            <person name="Hug L.A."/>
            <person name="Sharon I."/>
            <person name="Castelle C.J."/>
            <person name="Probst A.J."/>
            <person name="Thomas B.C."/>
            <person name="Singh A."/>
            <person name="Wilkins M.J."/>
            <person name="Karaoz U."/>
            <person name="Brodie E.L."/>
            <person name="Williams K.H."/>
            <person name="Hubbard S.S."/>
            <person name="Banfield J.F."/>
        </authorList>
    </citation>
    <scope>NUCLEOTIDE SEQUENCE [LARGE SCALE GENOMIC DNA]</scope>
</reference>
<gene>
    <name evidence="10" type="ORF">A3D03_02465</name>
</gene>
<evidence type="ECO:0000256" key="6">
    <source>
        <dbReference type="ARBA" id="ARBA00022989"/>
    </source>
</evidence>
<feature type="transmembrane region" description="Helical" evidence="8">
    <location>
        <begin position="210"/>
        <end position="230"/>
    </location>
</feature>
<evidence type="ECO:0000259" key="9">
    <source>
        <dbReference type="Pfam" id="PF13231"/>
    </source>
</evidence>
<feature type="transmembrane region" description="Helical" evidence="8">
    <location>
        <begin position="281"/>
        <end position="298"/>
    </location>
</feature>
<evidence type="ECO:0000256" key="5">
    <source>
        <dbReference type="ARBA" id="ARBA00022692"/>
    </source>
</evidence>
<comment type="caution">
    <text evidence="10">The sequence shown here is derived from an EMBL/GenBank/DDBJ whole genome shotgun (WGS) entry which is preliminary data.</text>
</comment>
<dbReference type="GO" id="GO:0016763">
    <property type="term" value="F:pentosyltransferase activity"/>
    <property type="evidence" value="ECO:0007669"/>
    <property type="project" value="TreeGrafter"/>
</dbReference>
<dbReference type="Proteomes" id="UP000177092">
    <property type="component" value="Unassembled WGS sequence"/>
</dbReference>
<feature type="transmembrane region" description="Helical" evidence="8">
    <location>
        <begin position="147"/>
        <end position="164"/>
    </location>
</feature>
<feature type="transmembrane region" description="Helical" evidence="8">
    <location>
        <begin position="171"/>
        <end position="204"/>
    </location>
</feature>
<dbReference type="InterPro" id="IPR038731">
    <property type="entry name" value="RgtA/B/C-like"/>
</dbReference>
<dbReference type="STRING" id="1798384.A3D03_02465"/>
<keyword evidence="5 8" id="KW-0812">Transmembrane</keyword>
<feature type="transmembrane region" description="Helical" evidence="8">
    <location>
        <begin position="57"/>
        <end position="79"/>
    </location>
</feature>
<feature type="transmembrane region" description="Helical" evidence="8">
    <location>
        <begin position="360"/>
        <end position="377"/>
    </location>
</feature>
<name>A0A1F6AAD9_9BACT</name>
<protein>
    <recommendedName>
        <fullName evidence="9">Glycosyltransferase RgtA/B/C/D-like domain-containing protein</fullName>
    </recommendedName>
</protein>
<accession>A0A1F6AAD9</accession>
<feature type="transmembrane region" description="Helical" evidence="8">
    <location>
        <begin position="91"/>
        <end position="113"/>
    </location>
</feature>
<evidence type="ECO:0000256" key="1">
    <source>
        <dbReference type="ARBA" id="ARBA00004651"/>
    </source>
</evidence>
<feature type="domain" description="Glycosyltransferase RgtA/B/C/D-like" evidence="9">
    <location>
        <begin position="95"/>
        <end position="220"/>
    </location>
</feature>
<proteinExistence type="predicted"/>
<keyword evidence="2" id="KW-1003">Cell membrane</keyword>
<dbReference type="InterPro" id="IPR050297">
    <property type="entry name" value="LipidA_mod_glycosyltrf_83"/>
</dbReference>
<dbReference type="GO" id="GO:0005886">
    <property type="term" value="C:plasma membrane"/>
    <property type="evidence" value="ECO:0007669"/>
    <property type="project" value="UniProtKB-SubCell"/>
</dbReference>
<sequence length="499" mass="57491">MKKLNLNKYFKLPAVLFFLILLLASFMRFYRIREYILFLGDEGRDVLIVKRMIVDHIFTLLGPITSVGSMYMGPVYYYIMAPFLWAWRLDPVGPSIMVALFSLATICLIYRLCSKFFSPYVGIIASFFYAISPLTIIYGRSSWNPNIVPFFSLLIIYCLMKVVIQNKHRWLIVAGFTLGILIQLHYVTLLMIPVIIFCLALIKFRLNLKYFIFSFLAFILSYSPFLLFEIRHRLVNTKAVLRFIGQQNHEAGFSLVKIISSIQDILIRVFWRLIVIENAELAKLITLGIIIGVCLYWIKSHRYKPGPQPIDILLIWFITAVSFIGIYQGVVYDYYLGSLFPVPFFFLGIAVATYWGGKNLYNISLLLVLAILVFYNIKHSPLAIEPNNLIRNTQEISRSVFDLAGNKPYNFALIAGKNSDHAYRYFLEIWGEPPVEIANPVVDPMRKTVTSQLLVVCEEKICQPLGHPLWQIAGFGRAEIIGEWQVSTAKVFKLIPYDR</sequence>
<feature type="transmembrane region" description="Helical" evidence="8">
    <location>
        <begin position="334"/>
        <end position="355"/>
    </location>
</feature>
<feature type="transmembrane region" description="Helical" evidence="8">
    <location>
        <begin position="120"/>
        <end position="141"/>
    </location>
</feature>
<dbReference type="AlphaFoldDB" id="A0A1F6AAD9"/>
<dbReference type="GO" id="GO:0010041">
    <property type="term" value="P:response to iron(III) ion"/>
    <property type="evidence" value="ECO:0007669"/>
    <property type="project" value="TreeGrafter"/>
</dbReference>
<keyword evidence="6 8" id="KW-1133">Transmembrane helix</keyword>
<keyword evidence="4" id="KW-0808">Transferase</keyword>
<dbReference type="GO" id="GO:0009103">
    <property type="term" value="P:lipopolysaccharide biosynthetic process"/>
    <property type="evidence" value="ECO:0007669"/>
    <property type="project" value="UniProtKB-ARBA"/>
</dbReference>
<organism evidence="10 11">
    <name type="scientific">Candidatus Gottesmanbacteria bacterium RIFCSPHIGHO2_02_FULL_40_13</name>
    <dbReference type="NCBI Taxonomy" id="1798384"/>
    <lineage>
        <taxon>Bacteria</taxon>
        <taxon>Candidatus Gottesmaniibacteriota</taxon>
    </lineage>
</organism>
<dbReference type="EMBL" id="MFJN01000020">
    <property type="protein sequence ID" value="OGG21556.1"/>
    <property type="molecule type" value="Genomic_DNA"/>
</dbReference>
<dbReference type="Pfam" id="PF13231">
    <property type="entry name" value="PMT_2"/>
    <property type="match status" value="1"/>
</dbReference>
<feature type="transmembrane region" description="Helical" evidence="8">
    <location>
        <begin position="12"/>
        <end position="30"/>
    </location>
</feature>
<keyword evidence="3" id="KW-0328">Glycosyltransferase</keyword>
<evidence type="ECO:0000313" key="11">
    <source>
        <dbReference type="Proteomes" id="UP000177092"/>
    </source>
</evidence>
<evidence type="ECO:0000256" key="4">
    <source>
        <dbReference type="ARBA" id="ARBA00022679"/>
    </source>
</evidence>
<dbReference type="PANTHER" id="PTHR33908">
    <property type="entry name" value="MANNOSYLTRANSFERASE YKCB-RELATED"/>
    <property type="match status" value="1"/>
</dbReference>
<keyword evidence="7 8" id="KW-0472">Membrane</keyword>
<dbReference type="PANTHER" id="PTHR33908:SF3">
    <property type="entry name" value="UNDECAPRENYL PHOSPHATE-ALPHA-4-AMINO-4-DEOXY-L-ARABINOSE ARABINOSYL TRANSFERASE"/>
    <property type="match status" value="1"/>
</dbReference>
<feature type="transmembrane region" description="Helical" evidence="8">
    <location>
        <begin position="310"/>
        <end position="328"/>
    </location>
</feature>
<evidence type="ECO:0000256" key="8">
    <source>
        <dbReference type="SAM" id="Phobius"/>
    </source>
</evidence>
<evidence type="ECO:0000256" key="7">
    <source>
        <dbReference type="ARBA" id="ARBA00023136"/>
    </source>
</evidence>
<evidence type="ECO:0000313" key="10">
    <source>
        <dbReference type="EMBL" id="OGG21556.1"/>
    </source>
</evidence>